<name>A0A6A4KMU6_9ERIC</name>
<comment type="caution">
    <text evidence="8">The sequence shown here is derived from an EMBL/GenBank/DDBJ whole genome shotgun (WGS) entry which is preliminary data.</text>
</comment>
<feature type="non-terminal residue" evidence="8">
    <location>
        <position position="1"/>
    </location>
</feature>
<dbReference type="InterPro" id="IPR002293">
    <property type="entry name" value="AA/rel_permease1"/>
</dbReference>
<comment type="similarity">
    <text evidence="2">Belongs to the amino acid-polyamine-organocation (APC) superfamily. Cationic amino acid transporter (CAT) (TC 2.A.3.3) family.</text>
</comment>
<comment type="subcellular location">
    <subcellularLocation>
        <location evidence="1">Membrane</location>
        <topology evidence="1">Multi-pass membrane protein</topology>
    </subcellularLocation>
</comment>
<dbReference type="Gene3D" id="1.20.1740.10">
    <property type="entry name" value="Amino acid/polyamine transporter I"/>
    <property type="match status" value="1"/>
</dbReference>
<keyword evidence="5 6" id="KW-0472">Membrane</keyword>
<sequence length="435" mass="47320">MKRCLNWWDLTWVGFGAVIGAGIFVITGQEAHFDAGPSIVVSYLASGFTTMLGVFIYTEFAVEIPVAGGSFAYLRVELGDFVAFVAAANILLDYMLGNAAVARSWTSYLTTLLNRPSNSLVIHTNLKQEYNLLDPIAVIVLAIASAIAIASTKKTSLINWIASAVNMVVIIFWLFQAAAIVGFAYGGFDAITTLAEETKKPSRDIPIGLLGSMSVITVIYCVMALSLSMMQKYTDIDPHAAYSVAFESVGMNWAKYLVAFGALKGMTTVLLVAALAQARYATHIARAHMIPPWFASPKRLFSLHAAADRASGEEILRNRHHASRERVEVRCVAASHSPFLCFDLSLLGTDLHRLDRLHHYTPSLVLGDSGDVGALAAAKDAQSLGRSACPVVPIVGDCDEFFPHGIFGCQCFYTVQHMYGHDYGLLFLFWAPCDL</sequence>
<evidence type="ECO:0000256" key="4">
    <source>
        <dbReference type="ARBA" id="ARBA00022989"/>
    </source>
</evidence>
<evidence type="ECO:0000256" key="1">
    <source>
        <dbReference type="ARBA" id="ARBA00004141"/>
    </source>
</evidence>
<feature type="transmembrane region" description="Helical" evidence="6">
    <location>
        <begin position="39"/>
        <end position="60"/>
    </location>
</feature>
<gene>
    <name evidence="8" type="ORF">C3L33_23311</name>
</gene>
<evidence type="ECO:0000259" key="7">
    <source>
        <dbReference type="Pfam" id="PF00324"/>
    </source>
</evidence>
<dbReference type="EMBL" id="QEFC01005587">
    <property type="protein sequence ID" value="KAE9444791.1"/>
    <property type="molecule type" value="Genomic_DNA"/>
</dbReference>
<dbReference type="GO" id="GO:0005886">
    <property type="term" value="C:plasma membrane"/>
    <property type="evidence" value="ECO:0007669"/>
    <property type="project" value="TreeGrafter"/>
</dbReference>
<dbReference type="OrthoDB" id="3900342at2759"/>
<protein>
    <recommendedName>
        <fullName evidence="7">Amino acid permease/ SLC12A domain-containing protein</fullName>
    </recommendedName>
</protein>
<dbReference type="Pfam" id="PF00324">
    <property type="entry name" value="AA_permease"/>
    <property type="match status" value="1"/>
</dbReference>
<keyword evidence="3 6" id="KW-0812">Transmembrane</keyword>
<evidence type="ECO:0000256" key="5">
    <source>
        <dbReference type="ARBA" id="ARBA00023136"/>
    </source>
</evidence>
<dbReference type="GO" id="GO:0005313">
    <property type="term" value="F:L-glutamate transmembrane transporter activity"/>
    <property type="evidence" value="ECO:0007669"/>
    <property type="project" value="TreeGrafter"/>
</dbReference>
<evidence type="ECO:0000256" key="3">
    <source>
        <dbReference type="ARBA" id="ARBA00022692"/>
    </source>
</evidence>
<evidence type="ECO:0000256" key="6">
    <source>
        <dbReference type="SAM" id="Phobius"/>
    </source>
</evidence>
<dbReference type="AlphaFoldDB" id="A0A6A4KMU6"/>
<keyword evidence="4 6" id="KW-1133">Transmembrane helix</keyword>
<dbReference type="PANTHER" id="PTHR43243:SF22">
    <property type="entry name" value="CATIONIC AMINO ACID TRANSPORTER 5"/>
    <property type="match status" value="1"/>
</dbReference>
<feature type="domain" description="Amino acid permease/ SLC12A" evidence="7">
    <location>
        <begin position="177"/>
        <end position="296"/>
    </location>
</feature>
<dbReference type="GO" id="GO:0015189">
    <property type="term" value="F:L-lysine transmembrane transporter activity"/>
    <property type="evidence" value="ECO:0007669"/>
    <property type="project" value="TreeGrafter"/>
</dbReference>
<proteinExistence type="inferred from homology"/>
<feature type="transmembrane region" description="Helical" evidence="6">
    <location>
        <begin position="7"/>
        <end position="27"/>
    </location>
</feature>
<organism evidence="8">
    <name type="scientific">Rhododendron williamsianum</name>
    <dbReference type="NCBI Taxonomy" id="262921"/>
    <lineage>
        <taxon>Eukaryota</taxon>
        <taxon>Viridiplantae</taxon>
        <taxon>Streptophyta</taxon>
        <taxon>Embryophyta</taxon>
        <taxon>Tracheophyta</taxon>
        <taxon>Spermatophyta</taxon>
        <taxon>Magnoliopsida</taxon>
        <taxon>eudicotyledons</taxon>
        <taxon>Gunneridae</taxon>
        <taxon>Pentapetalae</taxon>
        <taxon>asterids</taxon>
        <taxon>Ericales</taxon>
        <taxon>Ericaceae</taxon>
        <taxon>Ericoideae</taxon>
        <taxon>Rhodoreae</taxon>
        <taxon>Rhododendron</taxon>
    </lineage>
</organism>
<feature type="transmembrane region" description="Helical" evidence="6">
    <location>
        <begin position="132"/>
        <end position="150"/>
    </location>
</feature>
<feature type="transmembrane region" description="Helical" evidence="6">
    <location>
        <begin position="157"/>
        <end position="185"/>
    </location>
</feature>
<evidence type="ECO:0000313" key="8">
    <source>
        <dbReference type="EMBL" id="KAE9444791.1"/>
    </source>
</evidence>
<feature type="transmembrane region" description="Helical" evidence="6">
    <location>
        <begin position="256"/>
        <end position="276"/>
    </location>
</feature>
<reference evidence="8" key="1">
    <citation type="journal article" date="2019" name="Genome Biol. Evol.">
        <title>The Rhododendron genome and chromosomal organization provide insight into shared whole-genome duplications across the heath family (Ericaceae).</title>
        <authorList>
            <person name="Soza V.L."/>
            <person name="Lindsley D."/>
            <person name="Waalkes A."/>
            <person name="Ramage E."/>
            <person name="Patwardhan R.P."/>
            <person name="Burton J.N."/>
            <person name="Adey A."/>
            <person name="Kumar A."/>
            <person name="Qiu R."/>
            <person name="Shendure J."/>
            <person name="Hall B."/>
        </authorList>
    </citation>
    <scope>NUCLEOTIDE SEQUENCE</scope>
    <source>
        <strain evidence="8">RSF 1966-606</strain>
    </source>
</reference>
<feature type="transmembrane region" description="Helical" evidence="6">
    <location>
        <begin position="205"/>
        <end position="227"/>
    </location>
</feature>
<dbReference type="PANTHER" id="PTHR43243">
    <property type="entry name" value="INNER MEMBRANE TRANSPORTER YGJI-RELATED"/>
    <property type="match status" value="1"/>
</dbReference>
<evidence type="ECO:0000256" key="2">
    <source>
        <dbReference type="ARBA" id="ARBA00008572"/>
    </source>
</evidence>
<dbReference type="Pfam" id="PF13520">
    <property type="entry name" value="AA_permease_2"/>
    <property type="match status" value="1"/>
</dbReference>
<feature type="transmembrane region" description="Helical" evidence="6">
    <location>
        <begin position="72"/>
        <end position="92"/>
    </location>
</feature>
<dbReference type="InterPro" id="IPR004841">
    <property type="entry name" value="AA-permease/SLC12A_dom"/>
</dbReference>
<accession>A0A6A4KMU6</accession>